<keyword evidence="3" id="KW-0805">Transcription regulation</keyword>
<dbReference type="CDD" id="cd00130">
    <property type="entry name" value="PAS"/>
    <property type="match status" value="1"/>
</dbReference>
<dbReference type="SUPFAM" id="SSF55785">
    <property type="entry name" value="PYP-like sensor domain (PAS domain)"/>
    <property type="match status" value="1"/>
</dbReference>
<evidence type="ECO:0000256" key="6">
    <source>
        <dbReference type="SAM" id="MobiDB-lite"/>
    </source>
</evidence>
<evidence type="ECO:0000256" key="4">
    <source>
        <dbReference type="ARBA" id="ARBA00023125"/>
    </source>
</evidence>
<dbReference type="PROSITE" id="PS00688">
    <property type="entry name" value="SIGMA54_INTERACT_3"/>
    <property type="match status" value="1"/>
</dbReference>
<keyword evidence="1" id="KW-0547">Nucleotide-binding</keyword>
<dbReference type="Pfam" id="PF25601">
    <property type="entry name" value="AAA_lid_14"/>
    <property type="match status" value="1"/>
</dbReference>
<dbReference type="InterPro" id="IPR027417">
    <property type="entry name" value="P-loop_NTPase"/>
</dbReference>
<dbReference type="GO" id="GO:0005524">
    <property type="term" value="F:ATP binding"/>
    <property type="evidence" value="ECO:0007669"/>
    <property type="project" value="UniProtKB-KW"/>
</dbReference>
<dbReference type="GO" id="GO:0006355">
    <property type="term" value="P:regulation of DNA-templated transcription"/>
    <property type="evidence" value="ECO:0007669"/>
    <property type="project" value="InterPro"/>
</dbReference>
<comment type="caution">
    <text evidence="8">The sequence shown here is derived from an EMBL/GenBank/DDBJ whole genome shotgun (WGS) entry which is preliminary data.</text>
</comment>
<evidence type="ECO:0000313" key="9">
    <source>
        <dbReference type="Proteomes" id="UP001409585"/>
    </source>
</evidence>
<organism evidence="8 9">
    <name type="scientific">Halioxenophilus aromaticivorans</name>
    <dbReference type="NCBI Taxonomy" id="1306992"/>
    <lineage>
        <taxon>Bacteria</taxon>
        <taxon>Pseudomonadati</taxon>
        <taxon>Pseudomonadota</taxon>
        <taxon>Gammaproteobacteria</taxon>
        <taxon>Alteromonadales</taxon>
        <taxon>Alteromonadaceae</taxon>
        <taxon>Halioxenophilus</taxon>
    </lineage>
</organism>
<dbReference type="PROSITE" id="PS00675">
    <property type="entry name" value="SIGMA54_INTERACT_1"/>
    <property type="match status" value="1"/>
</dbReference>
<dbReference type="PANTHER" id="PTHR32071">
    <property type="entry name" value="TRANSCRIPTIONAL REGULATORY PROTEIN"/>
    <property type="match status" value="1"/>
</dbReference>
<evidence type="ECO:0000256" key="1">
    <source>
        <dbReference type="ARBA" id="ARBA00022741"/>
    </source>
</evidence>
<dbReference type="Gene3D" id="1.10.10.60">
    <property type="entry name" value="Homeodomain-like"/>
    <property type="match status" value="1"/>
</dbReference>
<keyword evidence="2" id="KW-0067">ATP-binding</keyword>
<keyword evidence="5" id="KW-0804">Transcription</keyword>
<evidence type="ECO:0000256" key="3">
    <source>
        <dbReference type="ARBA" id="ARBA00023015"/>
    </source>
</evidence>
<dbReference type="InterPro" id="IPR002078">
    <property type="entry name" value="Sigma_54_int"/>
</dbReference>
<dbReference type="SMART" id="SM00382">
    <property type="entry name" value="AAA"/>
    <property type="match status" value="1"/>
</dbReference>
<evidence type="ECO:0000256" key="5">
    <source>
        <dbReference type="ARBA" id="ARBA00023163"/>
    </source>
</evidence>
<dbReference type="Gene3D" id="3.40.50.300">
    <property type="entry name" value="P-loop containing nucleotide triphosphate hydrolases"/>
    <property type="match status" value="1"/>
</dbReference>
<dbReference type="Gene3D" id="1.10.8.60">
    <property type="match status" value="1"/>
</dbReference>
<dbReference type="SUPFAM" id="SSF52540">
    <property type="entry name" value="P-loop containing nucleoside triphosphate hydrolases"/>
    <property type="match status" value="1"/>
</dbReference>
<keyword evidence="9" id="KW-1185">Reference proteome</keyword>
<dbReference type="InterPro" id="IPR025943">
    <property type="entry name" value="Sigma_54_int_dom_ATP-bd_2"/>
</dbReference>
<dbReference type="InterPro" id="IPR035965">
    <property type="entry name" value="PAS-like_dom_sf"/>
</dbReference>
<feature type="region of interest" description="Disordered" evidence="6">
    <location>
        <begin position="388"/>
        <end position="415"/>
    </location>
</feature>
<dbReference type="Pfam" id="PF08448">
    <property type="entry name" value="PAS_4"/>
    <property type="match status" value="1"/>
</dbReference>
<dbReference type="InterPro" id="IPR058031">
    <property type="entry name" value="AAA_lid_NorR"/>
</dbReference>
<dbReference type="PROSITE" id="PS00676">
    <property type="entry name" value="SIGMA54_INTERACT_2"/>
    <property type="match status" value="1"/>
</dbReference>
<dbReference type="AlphaFoldDB" id="A0AAV3U3Y6"/>
<evidence type="ECO:0000256" key="2">
    <source>
        <dbReference type="ARBA" id="ARBA00022840"/>
    </source>
</evidence>
<sequence length="464" mass="50869">MSVIATDGPSLPHQPMAYMLEGYDCPAILVSRDYQILATNQRYRQLFGDAEAEGQHCYRVSHGYSIPCDQAGEDCPLGAAVQSGHKERVLHVHQTPRGPEHVDVELIPIPDDQGQPQFFVELMRAVPMAGARAGSGKSLVGETPVFNQMLAKVARVSASDAAVLLLGESGSGKELVASAIHQASLRKDKALVTLECAGLTDTLFESELFGHVRGAFTGASSRRTGLVELADGGTLFLDEIGDVPLSMQVKLLRLIETGTYRAVGSSQLRHSDFRLVCATHKNLKRMVESGEFRRDLYYRINVFPLRLPALRERLADLPLLAKSLLQRISPGKEIHITGSAVAELSGYAFPGNIRELRNILNRAVILSDTNVLEGQDIQQALEIDWPDSAPPPEALPSEPLKQLNSSAPSEAWEAPPDLKTAERNYLQQLMAQYQGDKERVAKVAGISLRSLYRKLNHKLVELSK</sequence>
<keyword evidence="4" id="KW-0238">DNA-binding</keyword>
<dbReference type="InterPro" id="IPR009057">
    <property type="entry name" value="Homeodomain-like_sf"/>
</dbReference>
<dbReference type="InterPro" id="IPR025662">
    <property type="entry name" value="Sigma_54_int_dom_ATP-bd_1"/>
</dbReference>
<accession>A0AAV3U3Y6</accession>
<dbReference type="RefSeq" id="WP_345423421.1">
    <property type="nucleotide sequence ID" value="NZ_AP031496.1"/>
</dbReference>
<protein>
    <submittedName>
        <fullName evidence="8">Sigma-54-dependent Fis family transcriptional regulator</fullName>
    </submittedName>
</protein>
<dbReference type="SUPFAM" id="SSF46689">
    <property type="entry name" value="Homeodomain-like"/>
    <property type="match status" value="1"/>
</dbReference>
<dbReference type="Gene3D" id="3.30.450.20">
    <property type="entry name" value="PAS domain"/>
    <property type="match status" value="1"/>
</dbReference>
<evidence type="ECO:0000259" key="7">
    <source>
        <dbReference type="PROSITE" id="PS50045"/>
    </source>
</evidence>
<evidence type="ECO:0000313" key="8">
    <source>
        <dbReference type="EMBL" id="GAA4947101.1"/>
    </source>
</evidence>
<feature type="domain" description="Sigma-54 factor interaction" evidence="7">
    <location>
        <begin position="139"/>
        <end position="365"/>
    </location>
</feature>
<dbReference type="Pfam" id="PF02954">
    <property type="entry name" value="HTH_8"/>
    <property type="match status" value="1"/>
</dbReference>
<dbReference type="GO" id="GO:0043565">
    <property type="term" value="F:sequence-specific DNA binding"/>
    <property type="evidence" value="ECO:0007669"/>
    <property type="project" value="InterPro"/>
</dbReference>
<dbReference type="InterPro" id="IPR025944">
    <property type="entry name" value="Sigma_54_int_dom_CS"/>
</dbReference>
<dbReference type="PROSITE" id="PS50045">
    <property type="entry name" value="SIGMA54_INTERACT_4"/>
    <property type="match status" value="1"/>
</dbReference>
<reference evidence="9" key="1">
    <citation type="journal article" date="2019" name="Int. J. Syst. Evol. Microbiol.">
        <title>The Global Catalogue of Microorganisms (GCM) 10K type strain sequencing project: providing services to taxonomists for standard genome sequencing and annotation.</title>
        <authorList>
            <consortium name="The Broad Institute Genomics Platform"/>
            <consortium name="The Broad Institute Genome Sequencing Center for Infectious Disease"/>
            <person name="Wu L."/>
            <person name="Ma J."/>
        </authorList>
    </citation>
    <scope>NUCLEOTIDE SEQUENCE [LARGE SCALE GENOMIC DNA]</scope>
    <source>
        <strain evidence="9">JCM 19134</strain>
    </source>
</reference>
<dbReference type="InterPro" id="IPR000014">
    <property type="entry name" value="PAS"/>
</dbReference>
<name>A0AAV3U3Y6_9ALTE</name>
<gene>
    <name evidence="8" type="ORF">GCM10025791_28240</name>
</gene>
<dbReference type="FunFam" id="3.40.50.300:FF:000006">
    <property type="entry name" value="DNA-binding transcriptional regulator NtrC"/>
    <property type="match status" value="1"/>
</dbReference>
<dbReference type="Proteomes" id="UP001409585">
    <property type="component" value="Unassembled WGS sequence"/>
</dbReference>
<proteinExistence type="predicted"/>
<dbReference type="CDD" id="cd00009">
    <property type="entry name" value="AAA"/>
    <property type="match status" value="1"/>
</dbReference>
<dbReference type="Pfam" id="PF00158">
    <property type="entry name" value="Sigma54_activat"/>
    <property type="match status" value="1"/>
</dbReference>
<dbReference type="EMBL" id="BAABLX010000026">
    <property type="protein sequence ID" value="GAA4947101.1"/>
    <property type="molecule type" value="Genomic_DNA"/>
</dbReference>
<dbReference type="InterPro" id="IPR002197">
    <property type="entry name" value="HTH_Fis"/>
</dbReference>
<dbReference type="InterPro" id="IPR003593">
    <property type="entry name" value="AAA+_ATPase"/>
</dbReference>
<dbReference type="InterPro" id="IPR013656">
    <property type="entry name" value="PAS_4"/>
</dbReference>